<evidence type="ECO:0000256" key="1">
    <source>
        <dbReference type="ARBA" id="ARBA00004141"/>
    </source>
</evidence>
<dbReference type="Gene3D" id="2.70.170.10">
    <property type="entry name" value="Neurotransmitter-gated ion-channel ligand-binding domain"/>
    <property type="match status" value="1"/>
</dbReference>
<keyword evidence="6" id="KW-0675">Receptor</keyword>
<feature type="transmembrane region" description="Helical" evidence="3">
    <location>
        <begin position="81"/>
        <end position="106"/>
    </location>
</feature>
<dbReference type="GeneID" id="101863495"/>
<feature type="compositionally biased region" description="Polar residues" evidence="2">
    <location>
        <begin position="240"/>
        <end position="253"/>
    </location>
</feature>
<dbReference type="Gene3D" id="1.20.58.390">
    <property type="entry name" value="Neurotransmitter-gated ion-channel transmembrane domain"/>
    <property type="match status" value="1"/>
</dbReference>
<keyword evidence="3" id="KW-0472">Membrane</keyword>
<evidence type="ECO:0000313" key="6">
    <source>
        <dbReference type="RefSeq" id="XP_005093598.2"/>
    </source>
</evidence>
<feature type="domain" description="Neurotransmitter-gated ion-channel transmembrane" evidence="4">
    <location>
        <begin position="87"/>
        <end position="257"/>
    </location>
</feature>
<dbReference type="InterPro" id="IPR006029">
    <property type="entry name" value="Neurotrans-gated_channel_TM"/>
</dbReference>
<dbReference type="Proteomes" id="UP000694888">
    <property type="component" value="Unplaced"/>
</dbReference>
<evidence type="ECO:0000256" key="3">
    <source>
        <dbReference type="SAM" id="Phobius"/>
    </source>
</evidence>
<dbReference type="RefSeq" id="XP_005093598.2">
    <property type="nucleotide sequence ID" value="XM_005093541.3"/>
</dbReference>
<dbReference type="PANTHER" id="PTHR18945">
    <property type="entry name" value="NEUROTRANSMITTER GATED ION CHANNEL"/>
    <property type="match status" value="1"/>
</dbReference>
<dbReference type="InterPro" id="IPR038050">
    <property type="entry name" value="Neuro_actylchol_rec"/>
</dbReference>
<feature type="transmembrane region" description="Helical" evidence="3">
    <location>
        <begin position="141"/>
        <end position="165"/>
    </location>
</feature>
<reference evidence="6" key="1">
    <citation type="submission" date="2025-08" db="UniProtKB">
        <authorList>
            <consortium name="RefSeq"/>
        </authorList>
    </citation>
    <scope>IDENTIFICATION</scope>
</reference>
<dbReference type="Pfam" id="PF02932">
    <property type="entry name" value="Neur_chan_memb"/>
    <property type="match status" value="1"/>
</dbReference>
<organism evidence="5 6">
    <name type="scientific">Aplysia californica</name>
    <name type="common">California sea hare</name>
    <dbReference type="NCBI Taxonomy" id="6500"/>
    <lineage>
        <taxon>Eukaryota</taxon>
        <taxon>Metazoa</taxon>
        <taxon>Spiralia</taxon>
        <taxon>Lophotrochozoa</taxon>
        <taxon>Mollusca</taxon>
        <taxon>Gastropoda</taxon>
        <taxon>Heterobranchia</taxon>
        <taxon>Euthyneura</taxon>
        <taxon>Tectipleura</taxon>
        <taxon>Aplysiida</taxon>
        <taxon>Aplysioidea</taxon>
        <taxon>Aplysiidae</taxon>
        <taxon>Aplysia</taxon>
    </lineage>
</organism>
<protein>
    <submittedName>
        <fullName evidence="6">5-hydroxytryptamine receptor 3A</fullName>
    </submittedName>
</protein>
<dbReference type="SUPFAM" id="SSF63712">
    <property type="entry name" value="Nicotinic receptor ligand binding domain-like"/>
    <property type="match status" value="1"/>
</dbReference>
<keyword evidence="3" id="KW-1133">Transmembrane helix</keyword>
<dbReference type="InterPro" id="IPR006201">
    <property type="entry name" value="Neur_channel"/>
</dbReference>
<evidence type="ECO:0000313" key="5">
    <source>
        <dbReference type="Proteomes" id="UP000694888"/>
    </source>
</evidence>
<feature type="transmembrane region" description="Helical" evidence="3">
    <location>
        <begin position="274"/>
        <end position="294"/>
    </location>
</feature>
<accession>A0ABM0JH77</accession>
<dbReference type="InterPro" id="IPR036734">
    <property type="entry name" value="Neur_chan_lig-bd_sf"/>
</dbReference>
<dbReference type="InterPro" id="IPR036719">
    <property type="entry name" value="Neuro-gated_channel_TM_sf"/>
</dbReference>
<evidence type="ECO:0000256" key="2">
    <source>
        <dbReference type="SAM" id="MobiDB-lite"/>
    </source>
</evidence>
<sequence length="296" mass="33464">MDMEKFPMDTQVCSLVFDIPSSYFNDVTFGSDFSVINSFHKNQVDWLVKDINIGSIEEKAIDIDIIQTILEVRLALSRQPYYYIVGTIIPLIFLSCLNPFAFLLPVDHGERISFSVSLLLSYAVTLASLTDMMPSSSSTVCYISILSSVSMFTSVSIALLVIITARVATWEGQSTNRQLWTFLAKFVCWKKINRVNTRGDQSASKDNKAVQRKTQHVEREQNESLFRVLNFEDGKEKPAGTNNISQSHNNAGETSFRQSNSLTWYEVAFIMNRVAFFVTSISTIFFVTVVMLMISL</sequence>
<dbReference type="SUPFAM" id="SSF90112">
    <property type="entry name" value="Neurotransmitter-gated ion-channel transmembrane pore"/>
    <property type="match status" value="1"/>
</dbReference>
<gene>
    <name evidence="6" type="primary">LOC101863495</name>
</gene>
<dbReference type="CDD" id="cd19051">
    <property type="entry name" value="LGIC_TM_cation"/>
    <property type="match status" value="1"/>
</dbReference>
<comment type="subcellular location">
    <subcellularLocation>
        <location evidence="1">Membrane</location>
        <topology evidence="1">Multi-pass membrane protein</topology>
    </subcellularLocation>
</comment>
<feature type="region of interest" description="Disordered" evidence="2">
    <location>
        <begin position="234"/>
        <end position="253"/>
    </location>
</feature>
<keyword evidence="5" id="KW-1185">Reference proteome</keyword>
<evidence type="ECO:0000259" key="4">
    <source>
        <dbReference type="Pfam" id="PF02932"/>
    </source>
</evidence>
<name>A0ABM0JH77_APLCA</name>
<proteinExistence type="predicted"/>
<keyword evidence="3" id="KW-0812">Transmembrane</keyword>